<evidence type="ECO:0000313" key="3">
    <source>
        <dbReference type="EMBL" id="KJY84027.1"/>
    </source>
</evidence>
<reference evidence="3 4" key="1">
    <citation type="journal article" date="2015" name="BMC Genomics">
        <title>Genome mining reveals unlocked bioactive potential of marine Gram-negative bacteria.</title>
        <authorList>
            <person name="Machado H."/>
            <person name="Sonnenschein E.C."/>
            <person name="Melchiorsen J."/>
            <person name="Gram L."/>
        </authorList>
    </citation>
    <scope>NUCLEOTIDE SEQUENCE [LARGE SCALE GENOMIC DNA]</scope>
    <source>
        <strain evidence="3 4">S2757</strain>
    </source>
</reference>
<organism evidence="3 4">
    <name type="scientific">Vibrio galatheae</name>
    <dbReference type="NCBI Taxonomy" id="579748"/>
    <lineage>
        <taxon>Bacteria</taxon>
        <taxon>Pseudomonadati</taxon>
        <taxon>Pseudomonadota</taxon>
        <taxon>Gammaproteobacteria</taxon>
        <taxon>Vibrionales</taxon>
        <taxon>Vibrionaceae</taxon>
        <taxon>Vibrio</taxon>
    </lineage>
</organism>
<proteinExistence type="predicted"/>
<dbReference type="InterPro" id="IPR005625">
    <property type="entry name" value="PepSY-ass_TM"/>
</dbReference>
<gene>
    <name evidence="3" type="ORF">TW81_06030</name>
</gene>
<feature type="transmembrane region" description="Helical" evidence="2">
    <location>
        <begin position="37"/>
        <end position="61"/>
    </location>
</feature>
<name>A0A0F4NLM1_9VIBR</name>
<feature type="region of interest" description="Disordered" evidence="1">
    <location>
        <begin position="1"/>
        <end position="22"/>
    </location>
</feature>
<feature type="transmembrane region" description="Helical" evidence="2">
    <location>
        <begin position="166"/>
        <end position="187"/>
    </location>
</feature>
<keyword evidence="4" id="KW-1185">Reference proteome</keyword>
<feature type="transmembrane region" description="Helical" evidence="2">
    <location>
        <begin position="220"/>
        <end position="241"/>
    </location>
</feature>
<accession>A0A0F4NLM1</accession>
<dbReference type="AlphaFoldDB" id="A0A0F4NLM1"/>
<keyword evidence="2" id="KW-0812">Transmembrane</keyword>
<dbReference type="EMBL" id="JXXV01000012">
    <property type="protein sequence ID" value="KJY84027.1"/>
    <property type="molecule type" value="Genomic_DNA"/>
</dbReference>
<evidence type="ECO:0000256" key="2">
    <source>
        <dbReference type="SAM" id="Phobius"/>
    </source>
</evidence>
<sequence>MMGSQLQTPPKRSLRSSQSNHITKQQTKARYFLAWRWHFYAGLFVIPFMIMLSITGLIMLFDDEIEQLRYSEIINVIPEGNALAPSKQLDSVKVKYPNAKITQFIASDSLDQANRFNVSLGDGQSVLVTVNPYTGEVIGEIDRNNSWYQLANDIHGTLLIGKWGDYLIEIAASLAILLLVSGIYLWLPKDQASRAGFLKLRVNKGVRVFMRDLHANLGGALSFVLLMFLLSGLAWTGVWGAKLVQGWNTFPTYYTWGDKPESVLVHQDLNHGSEEELPWNLEQSPVPQSNGHHGSHHAHHSTASSDLTNSIGLDHIIAQARQLGFTKFKVFLPQSKTGVYTVAANSMAGDVTDPRQDRTTHFDQYSGDILVDVTWEDYTLVAKLMAAGVSLHQGDLSLINKMLNALFCVALVIISMTGVAMWWVRRPVNQGKLGVPPRFVEEGVWKVGLASVIATSILFPLAGLTIIAMFCLDALIVRKNARLAQYFS</sequence>
<protein>
    <submittedName>
        <fullName evidence="3">Membrane protein</fullName>
    </submittedName>
</protein>
<keyword evidence="2" id="KW-1133">Transmembrane helix</keyword>
<evidence type="ECO:0000256" key="1">
    <source>
        <dbReference type="SAM" id="MobiDB-lite"/>
    </source>
</evidence>
<dbReference type="Proteomes" id="UP000033673">
    <property type="component" value="Unassembled WGS sequence"/>
</dbReference>
<dbReference type="PANTHER" id="PTHR34219">
    <property type="entry name" value="IRON-REGULATED INNER MEMBRANE PROTEIN-RELATED"/>
    <property type="match status" value="1"/>
</dbReference>
<dbReference type="PATRIC" id="fig|579748.3.peg.1235"/>
<feature type="compositionally biased region" description="Polar residues" evidence="1">
    <location>
        <begin position="281"/>
        <end position="290"/>
    </location>
</feature>
<feature type="transmembrane region" description="Helical" evidence="2">
    <location>
        <begin position="403"/>
        <end position="424"/>
    </location>
</feature>
<keyword evidence="2" id="KW-0472">Membrane</keyword>
<comment type="caution">
    <text evidence="3">The sequence shown here is derived from an EMBL/GenBank/DDBJ whole genome shotgun (WGS) entry which is preliminary data.</text>
</comment>
<dbReference type="Pfam" id="PF03929">
    <property type="entry name" value="PepSY_TM"/>
    <property type="match status" value="1"/>
</dbReference>
<evidence type="ECO:0000313" key="4">
    <source>
        <dbReference type="Proteomes" id="UP000033673"/>
    </source>
</evidence>
<feature type="region of interest" description="Disordered" evidence="1">
    <location>
        <begin position="281"/>
        <end position="305"/>
    </location>
</feature>
<dbReference type="STRING" id="579748.TW81_06030"/>
<dbReference type="PANTHER" id="PTHR34219:SF1">
    <property type="entry name" value="PEPSY DOMAIN-CONTAINING PROTEIN"/>
    <property type="match status" value="1"/>
</dbReference>
<feature type="transmembrane region" description="Helical" evidence="2">
    <location>
        <begin position="444"/>
        <end position="472"/>
    </location>
</feature>